<dbReference type="GeneID" id="3701276"/>
<evidence type="ECO:0000256" key="4">
    <source>
        <dbReference type="ARBA" id="ARBA00022679"/>
    </source>
</evidence>
<dbReference type="InterPro" id="IPR036890">
    <property type="entry name" value="HATPase_C_sf"/>
</dbReference>
<organism evidence="9 10">
    <name type="scientific">Natronomonas pharaonis (strain ATCC 35678 / DSM 2160 / CIP 103997 / JCM 8858 / NBRC 14720 / NCIMB 2260 / Gabara)</name>
    <name type="common">Halobacterium pharaonis</name>
    <dbReference type="NCBI Taxonomy" id="348780"/>
    <lineage>
        <taxon>Archaea</taxon>
        <taxon>Methanobacteriati</taxon>
        <taxon>Methanobacteriota</taxon>
        <taxon>Stenosarchaea group</taxon>
        <taxon>Halobacteria</taxon>
        <taxon>Halobacteriales</taxon>
        <taxon>Natronomonadaceae</taxon>
        <taxon>Natronomonas</taxon>
    </lineage>
</organism>
<dbReference type="InterPro" id="IPR000014">
    <property type="entry name" value="PAS"/>
</dbReference>
<dbReference type="SMART" id="SM00388">
    <property type="entry name" value="HisKA"/>
    <property type="match status" value="1"/>
</dbReference>
<comment type="catalytic activity">
    <reaction evidence="1">
        <text>ATP + protein L-histidine = ADP + protein N-phospho-L-histidine.</text>
        <dbReference type="EC" id="2.7.13.3"/>
    </reaction>
</comment>
<dbReference type="PROSITE" id="PS50109">
    <property type="entry name" value="HIS_KIN"/>
    <property type="match status" value="1"/>
</dbReference>
<dbReference type="Gene3D" id="3.30.565.10">
    <property type="entry name" value="Histidine kinase-like ATPase, C-terminal domain"/>
    <property type="match status" value="1"/>
</dbReference>
<dbReference type="OrthoDB" id="8127at2157"/>
<evidence type="ECO:0000256" key="5">
    <source>
        <dbReference type="ARBA" id="ARBA00022777"/>
    </source>
</evidence>
<dbReference type="EMBL" id="CR936257">
    <property type="protein sequence ID" value="CAI49016.1"/>
    <property type="molecule type" value="Genomic_DNA"/>
</dbReference>
<keyword evidence="5 9" id="KW-0418">Kinase</keyword>
<dbReference type="RefSeq" id="WP_011322648.1">
    <property type="nucleotide sequence ID" value="NC_007426.1"/>
</dbReference>
<dbReference type="Pfam" id="PF02518">
    <property type="entry name" value="HATPase_c"/>
    <property type="match status" value="1"/>
</dbReference>
<protein>
    <recommendedName>
        <fullName evidence="2">histidine kinase</fullName>
        <ecNumber evidence="2">2.7.13.3</ecNumber>
    </recommendedName>
</protein>
<dbReference type="InterPro" id="IPR013656">
    <property type="entry name" value="PAS_4"/>
</dbReference>
<dbReference type="STRING" id="348780.NP_1850A"/>
<proteinExistence type="predicted"/>
<evidence type="ECO:0000256" key="1">
    <source>
        <dbReference type="ARBA" id="ARBA00000085"/>
    </source>
</evidence>
<keyword evidence="3" id="KW-0597">Phosphoprotein</keyword>
<reference evidence="9 10" key="1">
    <citation type="journal article" date="2005" name="Genome Res.">
        <title>Living with two extremes: conclusions from the genome sequence of Natronomonas pharaonis.</title>
        <authorList>
            <person name="Falb M."/>
            <person name="Pfeiffer F."/>
            <person name="Palm P."/>
            <person name="Rodewald K."/>
            <person name="Hickmann V."/>
            <person name="Tittor J."/>
            <person name="Oesterhelt D."/>
        </authorList>
    </citation>
    <scope>NUCLEOTIDE SEQUENCE [LARGE SCALE GENOMIC DNA]</scope>
    <source>
        <strain evidence="10">ATCC 35678 / DSM 2160 / CIP 103997 / JCM 8858 / NBRC 14720 / NCIMB 2260 / Gabara</strain>
    </source>
</reference>
<dbReference type="Gene3D" id="1.10.287.130">
    <property type="match status" value="1"/>
</dbReference>
<name>A0A1U7EVH2_NATPD</name>
<dbReference type="InterPro" id="IPR050736">
    <property type="entry name" value="Sensor_HK_Regulatory"/>
</dbReference>
<gene>
    <name evidence="9" type="ordered locus">NP_1850A</name>
</gene>
<keyword evidence="10" id="KW-1185">Reference proteome</keyword>
<dbReference type="PROSITE" id="PS50112">
    <property type="entry name" value="PAS"/>
    <property type="match status" value="1"/>
</dbReference>
<dbReference type="EnsemblBacteria" id="CAI49016">
    <property type="protein sequence ID" value="CAI49016"/>
    <property type="gene ID" value="NP_1850A"/>
</dbReference>
<evidence type="ECO:0000256" key="2">
    <source>
        <dbReference type="ARBA" id="ARBA00012438"/>
    </source>
</evidence>
<dbReference type="Pfam" id="PF00512">
    <property type="entry name" value="HisKA"/>
    <property type="match status" value="1"/>
</dbReference>
<dbReference type="SUPFAM" id="SSF47384">
    <property type="entry name" value="Homodimeric domain of signal transducing histidine kinase"/>
    <property type="match status" value="1"/>
</dbReference>
<evidence type="ECO:0000256" key="6">
    <source>
        <dbReference type="ARBA" id="ARBA00023012"/>
    </source>
</evidence>
<dbReference type="AlphaFoldDB" id="A0A1U7EVH2"/>
<feature type="domain" description="Histidine kinase" evidence="7">
    <location>
        <begin position="142"/>
        <end position="330"/>
    </location>
</feature>
<dbReference type="HOGENOM" id="CLU_000445_114_58_2"/>
<accession>A0A1U7EVH2</accession>
<dbReference type="InterPro" id="IPR004358">
    <property type="entry name" value="Sig_transdc_His_kin-like_C"/>
</dbReference>
<dbReference type="PANTHER" id="PTHR43711:SF1">
    <property type="entry name" value="HISTIDINE KINASE 1"/>
    <property type="match status" value="1"/>
</dbReference>
<dbReference type="PRINTS" id="PR00344">
    <property type="entry name" value="BCTRLSENSOR"/>
</dbReference>
<dbReference type="Gene3D" id="3.30.450.20">
    <property type="entry name" value="PAS domain"/>
    <property type="match status" value="1"/>
</dbReference>
<keyword evidence="4 9" id="KW-0808">Transferase</keyword>
<dbReference type="InterPro" id="IPR003661">
    <property type="entry name" value="HisK_dim/P_dom"/>
</dbReference>
<dbReference type="InterPro" id="IPR003594">
    <property type="entry name" value="HATPase_dom"/>
</dbReference>
<keyword evidence="6" id="KW-0902">Two-component regulatory system</keyword>
<dbReference type="InterPro" id="IPR036097">
    <property type="entry name" value="HisK_dim/P_sf"/>
</dbReference>
<dbReference type="GO" id="GO:0000155">
    <property type="term" value="F:phosphorelay sensor kinase activity"/>
    <property type="evidence" value="ECO:0007669"/>
    <property type="project" value="InterPro"/>
</dbReference>
<dbReference type="SUPFAM" id="SSF55785">
    <property type="entry name" value="PYP-like sensor domain (PAS domain)"/>
    <property type="match status" value="1"/>
</dbReference>
<evidence type="ECO:0000313" key="9">
    <source>
        <dbReference type="EMBL" id="CAI49016.1"/>
    </source>
</evidence>
<evidence type="ECO:0000313" key="10">
    <source>
        <dbReference type="Proteomes" id="UP000002698"/>
    </source>
</evidence>
<dbReference type="CDD" id="cd00075">
    <property type="entry name" value="HATPase"/>
    <property type="match status" value="1"/>
</dbReference>
<dbReference type="eggNOG" id="arCOG02331">
    <property type="taxonomic scope" value="Archaea"/>
</dbReference>
<sequence>MSSELPADVAPEFFATMVESVGVGVGIYGADGRYVYVNEAYASLFGASTAELIDTPLWDVVDDIEADRFESYWNSFEEGETRTAESVHSYGGEGVPVGTVTTRRTIDGTAYHFGTIKDISERKAREKELRRQNERLENFASIVSHDLRNPLNVAQGYIDLLREDVDRDELRLVDNALDRMDVLIRELLELAQGGDQVGEAEPVALCAAAEDAWETVSTPRATLHPPSSTVTVLADQTRLQQLFENLFRNAVEHGGQDVVVTVGVTDEGFYVADDGVGIPADRREQVFETGYTTSEQGTGFGLGIVQQIASGHGWEVRLSESVDGGARFDVVGVSFTDR</sequence>
<dbReference type="NCBIfam" id="TIGR00229">
    <property type="entry name" value="sensory_box"/>
    <property type="match status" value="1"/>
</dbReference>
<dbReference type="KEGG" id="nph:NP_1850A"/>
<dbReference type="PANTHER" id="PTHR43711">
    <property type="entry name" value="TWO-COMPONENT HISTIDINE KINASE"/>
    <property type="match status" value="1"/>
</dbReference>
<dbReference type="CDD" id="cd00082">
    <property type="entry name" value="HisKA"/>
    <property type="match status" value="1"/>
</dbReference>
<dbReference type="Pfam" id="PF08448">
    <property type="entry name" value="PAS_4"/>
    <property type="match status" value="1"/>
</dbReference>
<dbReference type="SUPFAM" id="SSF55874">
    <property type="entry name" value="ATPase domain of HSP90 chaperone/DNA topoisomerase II/histidine kinase"/>
    <property type="match status" value="1"/>
</dbReference>
<feature type="domain" description="PAS" evidence="8">
    <location>
        <begin position="10"/>
        <end position="54"/>
    </location>
</feature>
<dbReference type="InterPro" id="IPR035965">
    <property type="entry name" value="PAS-like_dom_sf"/>
</dbReference>
<evidence type="ECO:0000256" key="3">
    <source>
        <dbReference type="ARBA" id="ARBA00022553"/>
    </source>
</evidence>
<evidence type="ECO:0000259" key="8">
    <source>
        <dbReference type="PROSITE" id="PS50112"/>
    </source>
</evidence>
<dbReference type="SMART" id="SM00387">
    <property type="entry name" value="HATPase_c"/>
    <property type="match status" value="1"/>
</dbReference>
<evidence type="ECO:0000259" key="7">
    <source>
        <dbReference type="PROSITE" id="PS50109"/>
    </source>
</evidence>
<dbReference type="CDD" id="cd00130">
    <property type="entry name" value="PAS"/>
    <property type="match status" value="1"/>
</dbReference>
<dbReference type="Proteomes" id="UP000002698">
    <property type="component" value="Chromosome"/>
</dbReference>
<dbReference type="EC" id="2.7.13.3" evidence="2"/>
<dbReference type="SMART" id="SM00091">
    <property type="entry name" value="PAS"/>
    <property type="match status" value="1"/>
</dbReference>
<dbReference type="InterPro" id="IPR005467">
    <property type="entry name" value="His_kinase_dom"/>
</dbReference>